<organism evidence="2 3">
    <name type="scientific">Croceitalea dokdonensis DOKDO 023</name>
    <dbReference type="NCBI Taxonomy" id="1300341"/>
    <lineage>
        <taxon>Bacteria</taxon>
        <taxon>Pseudomonadati</taxon>
        <taxon>Bacteroidota</taxon>
        <taxon>Flavobacteriia</taxon>
        <taxon>Flavobacteriales</taxon>
        <taxon>Flavobacteriaceae</taxon>
        <taxon>Croceitalea</taxon>
    </lineage>
</organism>
<accession>A0A0P7B4T5</accession>
<protein>
    <submittedName>
        <fullName evidence="2">Uncharacterized protein</fullName>
    </submittedName>
</protein>
<name>A0A0P7B4T5_9FLAO</name>
<feature type="transmembrane region" description="Helical" evidence="1">
    <location>
        <begin position="160"/>
        <end position="179"/>
    </location>
</feature>
<dbReference type="AlphaFoldDB" id="A0A0P7B4T5"/>
<keyword evidence="1" id="KW-0812">Transmembrane</keyword>
<sequence>MELEEMKSQWVDMSHKVDQQKILTDQLIIDLTKERFNTKMRAISVPESISALMCFAAVLFIISNFNSLDVWYLKLSGVFAIIACLVLPVLSLKSIQKMKSVHISKSTFKETVEAYAKGKSKFMQIQKISFYTSFLVLVALVIVFGKIIKDIDVFTMTEKLNWLVPSGIGVLFIFSQWVLKKYKKATESANTILQELED</sequence>
<keyword evidence="3" id="KW-1185">Reference proteome</keyword>
<evidence type="ECO:0000256" key="1">
    <source>
        <dbReference type="SAM" id="Phobius"/>
    </source>
</evidence>
<proteinExistence type="predicted"/>
<comment type="caution">
    <text evidence="2">The sequence shown here is derived from an EMBL/GenBank/DDBJ whole genome shotgun (WGS) entry which is preliminary data.</text>
</comment>
<keyword evidence="1" id="KW-0472">Membrane</keyword>
<evidence type="ECO:0000313" key="2">
    <source>
        <dbReference type="EMBL" id="KPM33814.1"/>
    </source>
</evidence>
<evidence type="ECO:0000313" key="3">
    <source>
        <dbReference type="Proteomes" id="UP000050280"/>
    </source>
</evidence>
<reference evidence="2 3" key="1">
    <citation type="submission" date="2015-09" db="EMBL/GenBank/DDBJ databases">
        <title>Genome sequence of the marine flavobacterium Croceitalea dokdonensis DOKDO 023 that contains proton- and sodium-pumping rhodopsins.</title>
        <authorList>
            <person name="Kwon S.-K."/>
            <person name="Lee H.K."/>
            <person name="Kwak M.-J."/>
            <person name="Kim J.F."/>
        </authorList>
    </citation>
    <scope>NUCLEOTIDE SEQUENCE [LARGE SCALE GENOMIC DNA]</scope>
    <source>
        <strain evidence="2 3">DOKDO 023</strain>
    </source>
</reference>
<keyword evidence="1" id="KW-1133">Transmembrane helix</keyword>
<feature type="transmembrane region" description="Helical" evidence="1">
    <location>
        <begin position="43"/>
        <end position="65"/>
    </location>
</feature>
<dbReference type="Proteomes" id="UP000050280">
    <property type="component" value="Unassembled WGS sequence"/>
</dbReference>
<feature type="transmembrane region" description="Helical" evidence="1">
    <location>
        <begin position="71"/>
        <end position="90"/>
    </location>
</feature>
<dbReference type="STRING" id="1300341.I595_721"/>
<dbReference type="RefSeq" id="WP_054557943.1">
    <property type="nucleotide sequence ID" value="NZ_LDJX01000001.1"/>
</dbReference>
<gene>
    <name evidence="2" type="ORF">I595_721</name>
</gene>
<feature type="transmembrane region" description="Helical" evidence="1">
    <location>
        <begin position="128"/>
        <end position="148"/>
    </location>
</feature>
<dbReference type="EMBL" id="LDJX01000001">
    <property type="protein sequence ID" value="KPM33814.1"/>
    <property type="molecule type" value="Genomic_DNA"/>
</dbReference>
<dbReference type="OrthoDB" id="1160385at2"/>